<comment type="caution">
    <text evidence="1">The sequence shown here is derived from an EMBL/GenBank/DDBJ whole genome shotgun (WGS) entry which is preliminary data.</text>
</comment>
<sequence length="33" mass="3560">KIEICMALLLSLQEKDIILDVLGRAGHPITNAA</sequence>
<name>A0AAE2MSC1_RHILE</name>
<organism evidence="1 2">
    <name type="scientific">Rhizobium leguminosarum</name>
    <dbReference type="NCBI Taxonomy" id="384"/>
    <lineage>
        <taxon>Bacteria</taxon>
        <taxon>Pseudomonadati</taxon>
        <taxon>Pseudomonadota</taxon>
        <taxon>Alphaproteobacteria</taxon>
        <taxon>Hyphomicrobiales</taxon>
        <taxon>Rhizobiaceae</taxon>
        <taxon>Rhizobium/Agrobacterium group</taxon>
        <taxon>Rhizobium</taxon>
    </lineage>
</organism>
<accession>A0AAE2MSC1</accession>
<proteinExistence type="predicted"/>
<reference evidence="1 2" key="1">
    <citation type="submission" date="2020-08" db="EMBL/GenBank/DDBJ databases">
        <title>Genomic Encyclopedia of Type Strains, Phase IV (KMG-V): Genome sequencing to study the core and pangenomes of soil and plant-associated prokaryotes.</title>
        <authorList>
            <person name="Whitman W."/>
        </authorList>
    </citation>
    <scope>NUCLEOTIDE SEQUENCE [LARGE SCALE GENOMIC DNA]</scope>
    <source>
        <strain evidence="1 2">SEMIA 415</strain>
    </source>
</reference>
<dbReference type="Proteomes" id="UP000538507">
    <property type="component" value="Unassembled WGS sequence"/>
</dbReference>
<dbReference type="EMBL" id="JACIGO010000015">
    <property type="protein sequence ID" value="MBB4294245.1"/>
    <property type="molecule type" value="Genomic_DNA"/>
</dbReference>
<evidence type="ECO:0000313" key="1">
    <source>
        <dbReference type="EMBL" id="MBB4294245.1"/>
    </source>
</evidence>
<dbReference type="AlphaFoldDB" id="A0AAE2MSC1"/>
<gene>
    <name evidence="1" type="ORF">GGE16_006345</name>
</gene>
<protein>
    <submittedName>
        <fullName evidence="1">Uncharacterized protein</fullName>
    </submittedName>
</protein>
<feature type="non-terminal residue" evidence="1">
    <location>
        <position position="1"/>
    </location>
</feature>
<evidence type="ECO:0000313" key="2">
    <source>
        <dbReference type="Proteomes" id="UP000538507"/>
    </source>
</evidence>